<organism evidence="10 11">
    <name type="scientific">Gadus morhua</name>
    <name type="common">Atlantic cod</name>
    <dbReference type="NCBI Taxonomy" id="8049"/>
    <lineage>
        <taxon>Eukaryota</taxon>
        <taxon>Metazoa</taxon>
        <taxon>Chordata</taxon>
        <taxon>Craniata</taxon>
        <taxon>Vertebrata</taxon>
        <taxon>Euteleostomi</taxon>
        <taxon>Actinopterygii</taxon>
        <taxon>Neopterygii</taxon>
        <taxon>Teleostei</taxon>
        <taxon>Neoteleostei</taxon>
        <taxon>Acanthomorphata</taxon>
        <taxon>Zeiogadaria</taxon>
        <taxon>Gadariae</taxon>
        <taxon>Gadiformes</taxon>
        <taxon>Gadoidei</taxon>
        <taxon>Gadidae</taxon>
        <taxon>Gadus</taxon>
    </lineage>
</organism>
<keyword evidence="11" id="KW-1185">Reference proteome</keyword>
<dbReference type="GO" id="GO:0006642">
    <property type="term" value="P:triglyceride mobilization"/>
    <property type="evidence" value="ECO:0007669"/>
    <property type="project" value="TreeGrafter"/>
</dbReference>
<keyword evidence="3" id="KW-0964">Secreted</keyword>
<dbReference type="Gene3D" id="2.20.50.20">
    <property type="entry name" value="Lipovitellin. Chain A, domain 3"/>
    <property type="match status" value="1"/>
</dbReference>
<dbReference type="InterPro" id="IPR015819">
    <property type="entry name" value="Lipid_transp_b-sht_shell"/>
</dbReference>
<dbReference type="GO" id="GO:0120020">
    <property type="term" value="F:cholesterol transfer activity"/>
    <property type="evidence" value="ECO:0007669"/>
    <property type="project" value="TreeGrafter"/>
</dbReference>
<dbReference type="GO" id="GO:0042953">
    <property type="term" value="P:lipoprotein transport"/>
    <property type="evidence" value="ECO:0007669"/>
    <property type="project" value="TreeGrafter"/>
</dbReference>
<evidence type="ECO:0000259" key="9">
    <source>
        <dbReference type="PROSITE" id="PS51211"/>
    </source>
</evidence>
<accession>A0A8C5B269</accession>
<evidence type="ECO:0000313" key="10">
    <source>
        <dbReference type="Ensembl" id="ENSGMOP00000039965.1"/>
    </source>
</evidence>
<evidence type="ECO:0000256" key="2">
    <source>
        <dbReference type="ARBA" id="ARBA00022448"/>
    </source>
</evidence>
<dbReference type="GO" id="GO:0034359">
    <property type="term" value="C:mature chylomicron"/>
    <property type="evidence" value="ECO:0007669"/>
    <property type="project" value="TreeGrafter"/>
</dbReference>
<evidence type="ECO:0000256" key="3">
    <source>
        <dbReference type="ARBA" id="ARBA00022525"/>
    </source>
</evidence>
<dbReference type="GO" id="GO:0042632">
    <property type="term" value="P:cholesterol homeostasis"/>
    <property type="evidence" value="ECO:0007669"/>
    <property type="project" value="TreeGrafter"/>
</dbReference>
<proteinExistence type="predicted"/>
<feature type="chain" id="PRO_5045233756" evidence="8">
    <location>
        <begin position="21"/>
        <end position="4804"/>
    </location>
</feature>
<keyword evidence="5" id="KW-0445">Lipid transport</keyword>
<dbReference type="InterPro" id="IPR015816">
    <property type="entry name" value="Vitellinogen_b-sht_N"/>
</dbReference>
<comment type="caution">
    <text evidence="7">Lacks conserved residue(s) required for the propagation of feature annotation.</text>
</comment>
<dbReference type="SUPFAM" id="SSF48431">
    <property type="entry name" value="Lipovitellin-phosvitin complex, superhelical domain"/>
    <property type="match status" value="1"/>
</dbReference>
<comment type="subcellular location">
    <subcellularLocation>
        <location evidence="1">Secreted</location>
    </subcellularLocation>
</comment>
<feature type="domain" description="Vitellogenin" evidence="9">
    <location>
        <begin position="34"/>
        <end position="674"/>
    </location>
</feature>
<evidence type="ECO:0000256" key="4">
    <source>
        <dbReference type="ARBA" id="ARBA00022729"/>
    </source>
</evidence>
<name>A0A8C5B269_GADMO</name>
<evidence type="ECO:0000256" key="5">
    <source>
        <dbReference type="ARBA" id="ARBA00023055"/>
    </source>
</evidence>
<dbReference type="Gene3D" id="2.30.230.10">
    <property type="entry name" value="Lipovitellin, beta-sheet shell regions, chain A"/>
    <property type="match status" value="1"/>
</dbReference>
<dbReference type="InterPro" id="IPR052418">
    <property type="entry name" value="Apolipoprotein_B"/>
</dbReference>
<evidence type="ECO:0000256" key="6">
    <source>
        <dbReference type="ARBA" id="ARBA00023180"/>
    </source>
</evidence>
<dbReference type="Pfam" id="PF01347">
    <property type="entry name" value="Vitellogenin_N"/>
    <property type="match status" value="1"/>
</dbReference>
<dbReference type="SMART" id="SM01169">
    <property type="entry name" value="DUF1943"/>
    <property type="match status" value="1"/>
</dbReference>
<reference evidence="10" key="2">
    <citation type="submission" date="2025-09" db="UniProtKB">
        <authorList>
            <consortium name="Ensembl"/>
        </authorList>
    </citation>
    <scope>IDENTIFICATION</scope>
</reference>
<dbReference type="SUPFAM" id="SSF56968">
    <property type="entry name" value="Lipovitellin-phosvitin complex, beta-sheet shell regions"/>
    <property type="match status" value="2"/>
</dbReference>
<evidence type="ECO:0000256" key="8">
    <source>
        <dbReference type="SAM" id="SignalP"/>
    </source>
</evidence>
<dbReference type="InterPro" id="IPR015817">
    <property type="entry name" value="Vitellinogen_open_b-sht_sub1"/>
</dbReference>
<dbReference type="Pfam" id="PF09172">
    <property type="entry name" value="Vit_open_b-sht"/>
    <property type="match status" value="1"/>
</dbReference>
<keyword evidence="4 8" id="KW-0732">Signal</keyword>
<evidence type="ECO:0000256" key="1">
    <source>
        <dbReference type="ARBA" id="ARBA00004613"/>
    </source>
</evidence>
<dbReference type="Ensembl" id="ENSGMOT00000046933.1">
    <property type="protein sequence ID" value="ENSGMOP00000039965.1"/>
    <property type="gene ID" value="ENSGMOG00000027629.1"/>
</dbReference>
<dbReference type="PANTHER" id="PTHR13769">
    <property type="entry name" value="APOLIPOPROTEIN B"/>
    <property type="match status" value="1"/>
</dbReference>
<keyword evidence="6" id="KW-0325">Glycoprotein</keyword>
<dbReference type="GeneTree" id="ENSGT00590000083139"/>
<evidence type="ECO:0000313" key="11">
    <source>
        <dbReference type="Proteomes" id="UP000694546"/>
    </source>
</evidence>
<keyword evidence="2" id="KW-0813">Transport</keyword>
<dbReference type="GO" id="GO:0034362">
    <property type="term" value="C:low-density lipoprotein particle"/>
    <property type="evidence" value="ECO:0007669"/>
    <property type="project" value="TreeGrafter"/>
</dbReference>
<dbReference type="Gene3D" id="1.25.10.20">
    <property type="entry name" value="Vitellinogen, superhelical"/>
    <property type="match status" value="1"/>
</dbReference>
<dbReference type="PROSITE" id="PS51211">
    <property type="entry name" value="VITELLOGENIN"/>
    <property type="match status" value="1"/>
</dbReference>
<dbReference type="InterPro" id="IPR011030">
    <property type="entry name" value="Lipovitellin_superhlx_dom"/>
</dbReference>
<sequence length="4804" mass="534376">MGESKLCILLLLSAAALASAQVDDLPTCLLDQRYKALHKYEYLYETESLNAINGASNLQNGPKASCKVEVEVPQSCYFIIRTTGCSLSEVVGTGADGSPVFAPASSSDAFAAEMEKYPLKVVATGVYDVKLYSEEEETTSILNFKRGIISALLVPLVEDDKNKDMPTIYGQCKTKSTINERQTIATDITVSRDLSSCDKFVPMRDQTSSLALISGMHYPLAQLIRSSQTCQYKFDNDNKHMTSGSCTEKHILVPYSHKGEYGVTSIGKQVLTLQDVSAHNDRIFDFNEANEKSLHMEAVYDKSVHQDKEAGLALLRELATLPDTEGARRPNLFFRLVQMYRGMKAETLKSGITGALEVSVPLTFQVLAQCGTAECSSGIMHIFRTYDTSATEVDAAVFALGLVSNPSPLLIKDMLEMAQYKPSKPIMYALSNIVKRFYKAEGKVIPEITSVAEFMADQLGDCTGDKDKMFLILRVVGNMGAAMGASSPALKTAVIQCVNLPTADTSVQQAAIQVFRLTTVPEEGREVLMQVVLNSASPLQKRIAAYLVMMKDPQPSELAQLVASLPNDQDQQARSFVISHITNILSSTLPENKELREKILNALQGNEIGMIMDPTKFSGNYRMGSIQGNMIFEATSYLPKEVMLEMTLKAFGYDVDLMEIGMEGKGFEPTVEALFGENGFFPDTALRTMYFVSDNMPIGTTEMLRKMLPALRKDRKKRQASQGLMREIGRNLNKLVRELKAQKSPEAMVYLSLLGNELGYLKSEDMADMTLSAAMMIDNMLKMFPSDMMMSLMTTTENEIFAHYLFMDNEFFLPTANGIPLRVALSGTFTPGIKGGLKFASDMSAVSFMPSAGLEFESLIGYHFPEYVNSGLEMHTTLYHESGLQAKISMGADSIKMSMPAPQGPTTVLSITNKLVSVTGAEFKTLPPTVTDKVDTNDCNVFFAGMKYCIAMQYTDAFSQKTSPYFPITGDSKFAVEIHPTGDVNEYTATIAYELLKEGEEGRQKVDAVTVTLRAEGDEPVEARATVKYNRRKNVLTTDIQVPDYDVEAGFRLGVADGSAKSKGTYAITLDLINKNVPQLSLFASANQKAMKEGVLKVQLIIPSIKADATLTAIMKRGEEMECELKSDIKFLESTSEQKLSLKYDGSRIEAGVESDMNSEIIKILPNADKIKEYVNAILDSSVMESDMKIRQILTKSVEATNNYMEKYASDIPYINNIRIPDMPEMSLPEKLFLNTKAKAVYNFNNEYFTIAIPVPLGGKSTEELNFPAALTTPSLSMPQLGLQVPSMQIPIPELFVPETITISVPLFGKAEVSAMLRSNIYDLEASIAAGKDVVQTPSHSAMYDVKGTSPFDILSFRIEGSGMFTNQDSIRAEMKSTLAHKFLEASFNILEETLTDKAGVKSSSKIEAKSTLGLNVSISYIATVGMNTEEMSGDSNLEAMVKVGPLYGDMTSTQFIAFYPSRQEAKIDSSLKVDSTFVQAQNIFSAALNNGELSVTSNTNVFEDTLTHVAELSFKEQRLTLKSDTNALALGMNIRNEAQGSVGAGVILFRVETNADRFENRFYCLQTGTLDINGLVYSSEGNAKLLENEATHTATLKMSKDGLETSGKSTLKSPLMLENNFRAGLDAARASLFINNKAILSDKKFDNANTLTVTPSSFDFNSNVEIIVSENVLYTQDITIDLKPYIASSSMNNNLKVLGANLVSEAQLKAELYKMDLSGSMKAIYDEQEIKHTYEVNYADLAANAKCSTSGKLFGTQMSHNTELEVVGLAAKFSNDARFNSQPMRFDHNVRASVVPFDFNLDTVFNADGDLALYGMPSAQIYFKNLLRAQPLVFASSHEYRASVNQKMDNGFSLETTIDNKIDTLLTPQVQEAKFRLKSKLNDHAYNEDFNMFNNADRIGIEVSSTVFTNAFNMDNTENQEFTISSFLKYDKNTNSQLIQIPYIDVAAYLENIKVVCVNLLEAFRSYANNEEIAARLGALSQSVSDFVKTLSIEDKTIYLKQYLTDFTKDYSISMEDLEAYLTQVTEFVTKRLSDLGSSLQTFFVMVKELIVSGTLSETLIQNIEQKLVELNDIFDIKILVVAVMDNIIEFIAQIDLEKLQGSSMAYLQDIDAKFEIKSTLEMVVRDLKQYFETFDLSQCVANIKSYISSIDFEAQIMDLIARFPTEVFSEITRDVRDIVQELQILEKVNAFHAKIRDIMVKMEIDQKMMAIMEQILVLIQKLQIDETVQAVMKKLERFPQYILFLVEFGISYVKDNHIMEIIGENFRALNAIIRDFVQMLNTIEYSEYVAGANRMKSFFISQVNIMIRKLELSQKLDATVEFINFVISSIQGSLEQLREIKFSEMAKTVLIQLKEIPEFLKQGIDGINVEAVLTPYLRFVSKYYSKVVTIFTDIWTNMVEVIENVFAEQMIISEVKQMIEGVVTGLKTAEMEVPSFTFPGTDLVVPSMKISMDNLYEIKTSTQLEIPQFTIMGLYTIPASTISFEEIKQRIIELINYIVNFEFNMLSLDDVFGDISMNYFPVMPQFTIPQISLAELSFPEIPVMDVDKLVKTLQIPDLELPAIPSELMLPCFGKVYGEMKFHTPIYTIKTTAELANTTDNALNPRFSGIFNSEGKSPKSDNLNFIVELSANIAVPKRSRVVVAEAFKLTHLAFEVEHQGSANFYGRSAQAQSQAQTTVKVMTTPYTANLINKASLSLARGITVSIETKYDHMVNLPSIDFTSDIVVNQQGTIEQEDFTIKVKNIGSVQDRGDNIYKTNMLMNIDPRLVKMSFSADTITAMLKSKQQMTAESALFQHIKFNIRNEAEGPAVKNSLFVASGQCTLTDLKIEFKANHDAELYGLVDGLFSNAINFMIRPTEFVFDFQNKGNAKVNFFEALIAKIELQNDYSAMFNAGSQQMNTMALARINQYKVLYNFTVNNNDKEAAMSAAIDSVIDLGFMDTPISIPEFPLLFAAFDTPAITNLNLYEQSGLKDILTTTEQNINVDAKIVYEKSQEMPIYSFTELIRIPSAGNLVSELSVKSAIINLNIISGLSTSDDLVIRIGATSNSVFESLKAKLDGTSSLTIVRGIKLANSLSLENQHIIVNHESSIGMKIETFETKMSVTTNGRINTPILNLIVTQSLVADSKVSAHSTFQMKGDFNVPKIETSGNVEADHSLKFEGSFKQISIESTTKANIDGRALEQYVILGILDNDANLYLNEEGLRSTSKLIADYKLNSDSTKVIGMDVNENASIEASLSRVLAVLKCTSNNEVNMPAFNTKGKYVAQATMDLTQISSLADMEINLSQQSSLGDLTLFEKIAMDITGTKQKMYHSAKLVTPVITTMLESEVQGEAPVFKVTLKSSATSPIVFLEYDMDASSTTNFENEALMMTNKAVLTHTDVTMDVNHVITQALRRKRQVDGSVSRQTLNLDITSSTFTDANFRYAAGRDAISASVSTPSTGFLGLQVNTRLPSLSARLYSRYASAPEIDVDVLVIRTSPKGDDKMTLQVAYNMDAPAVMLSALRDRLASITSAFTMFAEKYQITMYAQKLMTAVTTFVGETYDFATNYDMDVSQLSTFFSNVISLYQKTVQASLDAAVKVLTETRFKLSDSEEMTTLPEVLKRLTSSIGAMLERAMQIINRETEVYLNSILKSNVFDANTRNRLNLRLNKEGCSFSNNMVGSLGEMKTDNTQSLDLTLRSLSLSSKTDNILNTGNYYKHDITVNVESFTTSVNVKNDLRILEVNFENEAQFVAKPYTIEMTGITTGLLSEEQLRHTYEFKFVDMILSAKCNTNGQLLGSQMTHTSDMEIADWTMKFNNMANINTKPLRLDSTVKSIVTPFSMSIDAILNSNGEIQLYGEQSGELYSKFLLKAEPLSMVQSFEYRASTTHELQNGASYKTNMDNKFNSMMTLKEQSVTVGIASKMNNHAFDHELTAFNKAEQMGMAMKGALATTFFNGASENHEYSISGSVNYDKSSDTHFIQIAFLEYLPETIEELKNLVVRLVDNSMDMLRNIDASYEITAQIRGKMGELKDAIDTINPQQLMQDLKDFVQSMEQYMNNMMNKFPTEEVTNMLKSIKADIMEWIKKNNIDNKINRIYVQIEEFLSNYEVEKIIEKIMDEAIAIMKQYRIRERIQSALSALKAIDVQPMFNKIMAPVKELIKDMYAFDYKQMVEDVSMYCIRMIENIKSYDYETFTMELKDKVSEMTRIPCFGKLSGEFKIVSPNYQLQTTADLANTTTTAVTPEFKMNLNSKATSTFDILAYTLDTSVYLAMPERSRLAFSENIKAVHTAFTIDHQGSMSLIGLSAQASATTNAKATTEPYEAEIVSKAELSIDSEMSASLDTTYKHGVNMPLLSLSSDASANQKMNAQIKDGILTINVNNKGQGTYALKDLSDDVAHKSDMKAVIDISTAKVTYNDETKSDLFKLMENVAADIHFTRFIIVEGKVETESPFMKNSMAVMKFQAKTEDLKIALDASYNGELVGPVAGTLANSVQAVVAPYELMFDTKNKANVKVTLPMKLIGKTDFQNDMAISANSDVQQASWTGLARFNQFKYSHYLTMDNREREIQIFARVNGDANLDVLKQPITVPEINVPFFGLTSPKLVDYSLWEDTGLNMLLATTKQTIDLEAKLKFSLAQMQTDILIPALSDATYEFSMKSALITLKTDASIMNQGDITMKLNASSISTLEHLNGQIEGTSIMSRVNGIKLASLYSLKHTMVEGNHDSTISFTEGAVDASIKNSAKIELPILKMEINQEILGNPQEGIIISVSCPSSGLVGFQLQTQVPQQVSGRVYGRYPVSHVSFNLLTDELFFNRCLTCLY</sequence>
<protein>
    <submittedName>
        <fullName evidence="10">Apolipoprotein Bb, tandem duplicate 1</fullName>
    </submittedName>
</protein>
<dbReference type="Proteomes" id="UP000694546">
    <property type="component" value="Chromosome 21"/>
</dbReference>
<dbReference type="Gene3D" id="2.20.80.10">
    <property type="entry name" value="Lipovitellin-phosvitin complex, chain A, domain 4"/>
    <property type="match status" value="1"/>
</dbReference>
<dbReference type="InterPro" id="IPR015255">
    <property type="entry name" value="Vitellinogen_open_b-sht"/>
</dbReference>
<dbReference type="InterPro" id="IPR009454">
    <property type="entry name" value="Lipid_transpt_open_b-sht"/>
</dbReference>
<reference evidence="10" key="1">
    <citation type="submission" date="2025-08" db="UniProtKB">
        <authorList>
            <consortium name="Ensembl"/>
        </authorList>
    </citation>
    <scope>IDENTIFICATION</scope>
</reference>
<dbReference type="SMART" id="SM00638">
    <property type="entry name" value="LPD_N"/>
    <property type="match status" value="1"/>
</dbReference>
<feature type="signal peptide" evidence="8">
    <location>
        <begin position="1"/>
        <end position="20"/>
    </location>
</feature>
<dbReference type="Pfam" id="PF06448">
    <property type="entry name" value="DUF1081"/>
    <property type="match status" value="1"/>
</dbReference>
<dbReference type="PANTHER" id="PTHR13769:SF5">
    <property type="entry name" value="APOLIPOPROTEIN B-100-RELATED"/>
    <property type="match status" value="1"/>
</dbReference>
<dbReference type="GO" id="GO:0034361">
    <property type="term" value="C:very-low-density lipoprotein particle"/>
    <property type="evidence" value="ECO:0007669"/>
    <property type="project" value="TreeGrafter"/>
</dbReference>
<evidence type="ECO:0000256" key="7">
    <source>
        <dbReference type="PROSITE-ProRule" id="PRU00557"/>
    </source>
</evidence>
<dbReference type="InterPro" id="IPR001747">
    <property type="entry name" value="Vitellogenin_N"/>
</dbReference>
<dbReference type="GO" id="GO:0030301">
    <property type="term" value="P:cholesterol transport"/>
    <property type="evidence" value="ECO:0007669"/>
    <property type="project" value="TreeGrafter"/>
</dbReference>
<dbReference type="GO" id="GO:0050750">
    <property type="term" value="F:low-density lipoprotein particle receptor binding"/>
    <property type="evidence" value="ECO:0007669"/>
    <property type="project" value="TreeGrafter"/>
</dbReference>